<evidence type="ECO:0000313" key="2">
    <source>
        <dbReference type="Proteomes" id="UP001519309"/>
    </source>
</evidence>
<proteinExistence type="predicted"/>
<protein>
    <submittedName>
        <fullName evidence="1">Uncharacterized protein</fullName>
    </submittedName>
</protein>
<name>A0ABS4M8I0_9ACTN</name>
<dbReference type="RefSeq" id="WP_159400014.1">
    <property type="nucleotide sequence ID" value="NZ_CP016279.1"/>
</dbReference>
<evidence type="ECO:0000313" key="1">
    <source>
        <dbReference type="EMBL" id="MBP2055968.1"/>
    </source>
</evidence>
<gene>
    <name evidence="1" type="ORF">J2Z21_008985</name>
</gene>
<reference evidence="1 2" key="1">
    <citation type="submission" date="2021-03" db="EMBL/GenBank/DDBJ databases">
        <title>Genomic Encyclopedia of Type Strains, Phase IV (KMG-IV): sequencing the most valuable type-strain genomes for metagenomic binning, comparative biology and taxonomic classification.</title>
        <authorList>
            <person name="Goeker M."/>
        </authorList>
    </citation>
    <scope>NUCLEOTIDE SEQUENCE [LARGE SCALE GENOMIC DNA]</scope>
    <source>
        <strain evidence="1 2">DSM 40499</strain>
    </source>
</reference>
<keyword evidence="2" id="KW-1185">Reference proteome</keyword>
<organism evidence="1 2">
    <name type="scientific">Streptomyces griseochromogenes</name>
    <dbReference type="NCBI Taxonomy" id="68214"/>
    <lineage>
        <taxon>Bacteria</taxon>
        <taxon>Bacillati</taxon>
        <taxon>Actinomycetota</taxon>
        <taxon>Actinomycetes</taxon>
        <taxon>Kitasatosporales</taxon>
        <taxon>Streptomycetaceae</taxon>
        <taxon>Streptomyces</taxon>
    </lineage>
</organism>
<dbReference type="Proteomes" id="UP001519309">
    <property type="component" value="Unassembled WGS sequence"/>
</dbReference>
<dbReference type="EMBL" id="JAGGLP010000037">
    <property type="protein sequence ID" value="MBP2055968.1"/>
    <property type="molecule type" value="Genomic_DNA"/>
</dbReference>
<accession>A0ABS4M8I0</accession>
<sequence>MRDDLWRLPHDSSPDRWADEQAVRDQLAYYKLTGDRFFTTYSEPVRTS</sequence>
<comment type="caution">
    <text evidence="1">The sequence shown here is derived from an EMBL/GenBank/DDBJ whole genome shotgun (WGS) entry which is preliminary data.</text>
</comment>